<dbReference type="InterPro" id="IPR044925">
    <property type="entry name" value="His-Me_finger_sf"/>
</dbReference>
<reference evidence="1 2" key="1">
    <citation type="submission" date="2018-08" db="EMBL/GenBank/DDBJ databases">
        <title>Lysinibacillus sp. YLB-03 draft genome sequence.</title>
        <authorList>
            <person name="Yu L."/>
        </authorList>
    </citation>
    <scope>NUCLEOTIDE SEQUENCE [LARGE SCALE GENOMIC DNA]</scope>
    <source>
        <strain evidence="1 2">YLB-03</strain>
    </source>
</reference>
<dbReference type="SUPFAM" id="SSF54060">
    <property type="entry name" value="His-Me finger endonucleases"/>
    <property type="match status" value="1"/>
</dbReference>
<dbReference type="EMBL" id="QWEI01000002">
    <property type="protein sequence ID" value="RHW38221.1"/>
    <property type="molecule type" value="Genomic_DNA"/>
</dbReference>
<evidence type="ECO:0008006" key="3">
    <source>
        <dbReference type="Google" id="ProtNLM"/>
    </source>
</evidence>
<comment type="caution">
    <text evidence="1">The sequence shown here is derived from an EMBL/GenBank/DDBJ whole genome shotgun (WGS) entry which is preliminary data.</text>
</comment>
<dbReference type="AlphaFoldDB" id="A0A396SA69"/>
<sequence length="256" mass="30058">MHLYVENERIYFHDKEQNILGYTDFKEKLWADVQSVNWKISWGKTRKNGKRKGYIGTSSSKFGKYKKLHQLVMLHWYGKEAIEEAYEKDFIVEHMDNDSFNCCIDNLSFAPDNVNKAKGLTYDIERIEAIPIVAVNMYKDFDTQKFQITVGFNSPVVQKTENGFEYVNALKLVYENDFRRTLLDAQEILYEMVNNGLLDTSKLHHLNYKVEKAILTVLQEGEENASMIQRNGEWLLVFNDQTRIIKVAPDKDLYQK</sequence>
<name>A0A396SA69_9BACL</name>
<evidence type="ECO:0000313" key="2">
    <source>
        <dbReference type="Proteomes" id="UP000265692"/>
    </source>
</evidence>
<keyword evidence="2" id="KW-1185">Reference proteome</keyword>
<gene>
    <name evidence="1" type="ORF">D1B33_04860</name>
</gene>
<evidence type="ECO:0000313" key="1">
    <source>
        <dbReference type="EMBL" id="RHW38221.1"/>
    </source>
</evidence>
<dbReference type="RefSeq" id="WP_118875256.1">
    <property type="nucleotide sequence ID" value="NZ_QWEI01000002.1"/>
</dbReference>
<organism evidence="1 2">
    <name type="scientific">Ureibacillus yapensis</name>
    <dbReference type="NCBI Taxonomy" id="2304605"/>
    <lineage>
        <taxon>Bacteria</taxon>
        <taxon>Bacillati</taxon>
        <taxon>Bacillota</taxon>
        <taxon>Bacilli</taxon>
        <taxon>Bacillales</taxon>
        <taxon>Caryophanaceae</taxon>
        <taxon>Ureibacillus</taxon>
    </lineage>
</organism>
<dbReference type="OrthoDB" id="2062286at2"/>
<accession>A0A396SA69</accession>
<protein>
    <recommendedName>
        <fullName evidence="3">HNH endonuclease</fullName>
    </recommendedName>
</protein>
<proteinExistence type="predicted"/>
<dbReference type="Gene3D" id="3.90.75.20">
    <property type="match status" value="1"/>
</dbReference>
<dbReference type="Proteomes" id="UP000265692">
    <property type="component" value="Unassembled WGS sequence"/>
</dbReference>